<keyword evidence="10" id="KW-0460">Magnesium</keyword>
<dbReference type="InterPro" id="IPR037056">
    <property type="entry name" value="RNase_H1_N_sf"/>
</dbReference>
<feature type="compositionally biased region" description="Polar residues" evidence="11">
    <location>
        <begin position="100"/>
        <end position="109"/>
    </location>
</feature>
<dbReference type="Pfam" id="PF13456">
    <property type="entry name" value="RVT_3"/>
    <property type="match status" value="1"/>
</dbReference>
<proteinExistence type="inferred from homology"/>
<comment type="similarity">
    <text evidence="3">Belongs to the RNase H family.</text>
</comment>
<keyword evidence="14" id="KW-1185">Reference proteome</keyword>
<evidence type="ECO:0000256" key="4">
    <source>
        <dbReference type="ARBA" id="ARBA00012180"/>
    </source>
</evidence>
<evidence type="ECO:0000256" key="7">
    <source>
        <dbReference type="ARBA" id="ARBA00022723"/>
    </source>
</evidence>
<dbReference type="AlphaFoldDB" id="A0A9W7GAP8"/>
<dbReference type="PANTHER" id="PTHR46387:SF2">
    <property type="entry name" value="RIBONUCLEASE HI"/>
    <property type="match status" value="1"/>
</dbReference>
<dbReference type="GO" id="GO:0046872">
    <property type="term" value="F:metal ion binding"/>
    <property type="evidence" value="ECO:0007669"/>
    <property type="project" value="UniProtKB-KW"/>
</dbReference>
<evidence type="ECO:0000256" key="10">
    <source>
        <dbReference type="ARBA" id="ARBA00022842"/>
    </source>
</evidence>
<dbReference type="GO" id="GO:0003676">
    <property type="term" value="F:nucleic acid binding"/>
    <property type="evidence" value="ECO:0007669"/>
    <property type="project" value="InterPro"/>
</dbReference>
<evidence type="ECO:0000259" key="12">
    <source>
        <dbReference type="PROSITE" id="PS50879"/>
    </source>
</evidence>
<keyword evidence="7" id="KW-0479">Metal-binding</keyword>
<dbReference type="InterPro" id="IPR012337">
    <property type="entry name" value="RNaseH-like_sf"/>
</dbReference>
<dbReference type="EMBL" id="BRYA01000084">
    <property type="protein sequence ID" value="GMI38349.1"/>
    <property type="molecule type" value="Genomic_DNA"/>
</dbReference>
<organism evidence="13 14">
    <name type="scientific">Triparma columacea</name>
    <dbReference type="NCBI Taxonomy" id="722753"/>
    <lineage>
        <taxon>Eukaryota</taxon>
        <taxon>Sar</taxon>
        <taxon>Stramenopiles</taxon>
        <taxon>Ochrophyta</taxon>
        <taxon>Bolidophyceae</taxon>
        <taxon>Parmales</taxon>
        <taxon>Triparmaceae</taxon>
        <taxon>Triparma</taxon>
    </lineage>
</organism>
<feature type="compositionally biased region" description="Polar residues" evidence="11">
    <location>
        <begin position="426"/>
        <end position="436"/>
    </location>
</feature>
<dbReference type="InterPro" id="IPR002156">
    <property type="entry name" value="RNaseH_domain"/>
</dbReference>
<dbReference type="InterPro" id="IPR009027">
    <property type="entry name" value="Ribosomal_bL9/RNase_H1_N"/>
</dbReference>
<evidence type="ECO:0000256" key="1">
    <source>
        <dbReference type="ARBA" id="ARBA00001946"/>
    </source>
</evidence>
<comment type="caution">
    <text evidence="13">The sequence shown here is derived from an EMBL/GenBank/DDBJ whole genome shotgun (WGS) entry which is preliminary data.</text>
</comment>
<keyword evidence="8" id="KW-0255">Endonuclease</keyword>
<dbReference type="PANTHER" id="PTHR46387">
    <property type="entry name" value="POLYNUCLEOTIDYL TRANSFERASE, RIBONUCLEASE H-LIKE SUPERFAMILY PROTEIN"/>
    <property type="match status" value="1"/>
</dbReference>
<feature type="compositionally biased region" description="Low complexity" evidence="11">
    <location>
        <begin position="69"/>
        <end position="81"/>
    </location>
</feature>
<dbReference type="EC" id="3.1.26.4" evidence="4"/>
<feature type="region of interest" description="Disordered" evidence="11">
    <location>
        <begin position="344"/>
        <end position="363"/>
    </location>
</feature>
<protein>
    <recommendedName>
        <fullName evidence="5">Ribonuclease H</fullName>
        <ecNumber evidence="4">3.1.26.4</ecNumber>
    </recommendedName>
</protein>
<dbReference type="InterPro" id="IPR011320">
    <property type="entry name" value="RNase_H1_N"/>
</dbReference>
<evidence type="ECO:0000256" key="3">
    <source>
        <dbReference type="ARBA" id="ARBA00005300"/>
    </source>
</evidence>
<evidence type="ECO:0000256" key="8">
    <source>
        <dbReference type="ARBA" id="ARBA00022759"/>
    </source>
</evidence>
<dbReference type="Gene3D" id="3.30.420.10">
    <property type="entry name" value="Ribonuclease H-like superfamily/Ribonuclease H"/>
    <property type="match status" value="1"/>
</dbReference>
<name>A0A9W7GAP8_9STRA</name>
<evidence type="ECO:0000256" key="9">
    <source>
        <dbReference type="ARBA" id="ARBA00022801"/>
    </source>
</evidence>
<feature type="region of interest" description="Disordered" evidence="11">
    <location>
        <begin position="403"/>
        <end position="466"/>
    </location>
</feature>
<dbReference type="InterPro" id="IPR036397">
    <property type="entry name" value="RNaseH_sf"/>
</dbReference>
<evidence type="ECO:0000313" key="14">
    <source>
        <dbReference type="Proteomes" id="UP001165065"/>
    </source>
</evidence>
<feature type="region of interest" description="Disordered" evidence="11">
    <location>
        <begin position="53"/>
        <end position="131"/>
    </location>
</feature>
<reference evidence="14" key="1">
    <citation type="journal article" date="2023" name="Commun. Biol.">
        <title>Genome analysis of Parmales, the sister group of diatoms, reveals the evolutionary specialization of diatoms from phago-mixotrophs to photoautotrophs.</title>
        <authorList>
            <person name="Ban H."/>
            <person name="Sato S."/>
            <person name="Yoshikawa S."/>
            <person name="Yamada K."/>
            <person name="Nakamura Y."/>
            <person name="Ichinomiya M."/>
            <person name="Sato N."/>
            <person name="Blanc-Mathieu R."/>
            <person name="Endo H."/>
            <person name="Kuwata A."/>
            <person name="Ogata H."/>
        </authorList>
    </citation>
    <scope>NUCLEOTIDE SEQUENCE [LARGE SCALE GENOMIC DNA]</scope>
</reference>
<dbReference type="Pfam" id="PF01693">
    <property type="entry name" value="Cauli_VI"/>
    <property type="match status" value="1"/>
</dbReference>
<keyword evidence="6" id="KW-0540">Nuclease</keyword>
<evidence type="ECO:0000256" key="2">
    <source>
        <dbReference type="ARBA" id="ARBA00004065"/>
    </source>
</evidence>
<dbReference type="GO" id="GO:0004523">
    <property type="term" value="F:RNA-DNA hybrid ribonuclease activity"/>
    <property type="evidence" value="ECO:0007669"/>
    <property type="project" value="UniProtKB-EC"/>
</dbReference>
<feature type="compositionally biased region" description="Basic and acidic residues" evidence="11">
    <location>
        <begin position="437"/>
        <end position="457"/>
    </location>
</feature>
<evidence type="ECO:0000256" key="6">
    <source>
        <dbReference type="ARBA" id="ARBA00022722"/>
    </source>
</evidence>
<keyword evidence="9" id="KW-0378">Hydrolase</keyword>
<evidence type="ECO:0000256" key="11">
    <source>
        <dbReference type="SAM" id="MobiDB-lite"/>
    </source>
</evidence>
<dbReference type="PROSITE" id="PS50879">
    <property type="entry name" value="RNASE_H_1"/>
    <property type="match status" value="1"/>
</dbReference>
<dbReference type="FunFam" id="3.40.970.10:FF:000002">
    <property type="entry name" value="Ribonuclease H"/>
    <property type="match status" value="1"/>
</dbReference>
<comment type="function">
    <text evidence="2">Endonuclease that specifically degrades the RNA of RNA-DNA hybrids.</text>
</comment>
<dbReference type="OrthoDB" id="407198at2759"/>
<dbReference type="CDD" id="cd09279">
    <property type="entry name" value="RNase_HI_like"/>
    <property type="match status" value="1"/>
</dbReference>
<dbReference type="Proteomes" id="UP001165065">
    <property type="component" value="Unassembled WGS sequence"/>
</dbReference>
<accession>A0A9W7GAP8</accession>
<gene>
    <name evidence="13" type="ORF">TrCOL_g2829</name>
</gene>
<feature type="domain" description="RNase H type-1" evidence="12">
    <location>
        <begin position="79"/>
        <end position="269"/>
    </location>
</feature>
<evidence type="ECO:0000256" key="5">
    <source>
        <dbReference type="ARBA" id="ARBA00017721"/>
    </source>
</evidence>
<dbReference type="SUPFAM" id="SSF55658">
    <property type="entry name" value="L9 N-domain-like"/>
    <property type="match status" value="1"/>
</dbReference>
<sequence>MPKKKFYAVVNGVKPGIYDSWPTAEKQVKGFPGAIFKGFKSEGEARVYLETGNGSSAASVPTHRKKPSKTPTSTSLSSTPLAPEFVCDGSNSGKRRRRTGSFNSTSSTEPLHLQMNYDGGTRGNGGKNPQSGSGCVVTWRVDGGGPCLATKPHWKSIERFDFLPEARTNNEAEYDGCIRGLREALRIIKEGGYRMGEVILTVEGDSKLVTEHLNGFWECKAVNLQPLLSAARSLILEITEIIGLSAFKIQHVMRERNKIADRLVNEAIDSKGCKRTVVTNEERKEDEETLIDLVKAEAEATGGEVIGSTPPPPPPPLLASTICFLCSLVRERNILGFRDSVSLEREREETRERRDTDKPCCSYNSDPYAREMFADGIRELDFIRTQHPLARAVGVEVGVEVDTEVEKREQRSSPDAPRTPKKPANLSPQAMVSLSPEQRERIKRKKEEARVKREAKATKAKNMTWL</sequence>
<feature type="compositionally biased region" description="Basic and acidic residues" evidence="11">
    <location>
        <begin position="344"/>
        <end position="358"/>
    </location>
</feature>
<dbReference type="Gene3D" id="3.40.970.10">
    <property type="entry name" value="Ribonuclease H1, N-terminal domain"/>
    <property type="match status" value="1"/>
</dbReference>
<dbReference type="SUPFAM" id="SSF53098">
    <property type="entry name" value="Ribonuclease H-like"/>
    <property type="match status" value="1"/>
</dbReference>
<evidence type="ECO:0000313" key="13">
    <source>
        <dbReference type="EMBL" id="GMI38349.1"/>
    </source>
</evidence>
<comment type="cofactor">
    <cofactor evidence="1">
        <name>Mg(2+)</name>
        <dbReference type="ChEBI" id="CHEBI:18420"/>
    </cofactor>
</comment>